<evidence type="ECO:0000313" key="1">
    <source>
        <dbReference type="EMBL" id="GEQ50475.1"/>
    </source>
</evidence>
<keyword evidence="2" id="KW-0240">DNA-directed RNA polymerase</keyword>
<dbReference type="GeneID" id="69986350"/>
<evidence type="ECO:0000313" key="4">
    <source>
        <dbReference type="Proteomes" id="UP000886607"/>
    </source>
</evidence>
<dbReference type="Proteomes" id="UP000886597">
    <property type="component" value="Unassembled WGS sequence"/>
</dbReference>
<dbReference type="GO" id="GO:0003700">
    <property type="term" value="F:DNA-binding transcription factor activity"/>
    <property type="evidence" value="ECO:0007669"/>
    <property type="project" value="InterPro"/>
</dbReference>
<name>A0AAN4UDT0_9ENTE</name>
<dbReference type="InterPro" id="IPR013325">
    <property type="entry name" value="RNA_pol_sigma_r2"/>
</dbReference>
<dbReference type="GO" id="GO:0006352">
    <property type="term" value="P:DNA-templated transcription initiation"/>
    <property type="evidence" value="ECO:0007669"/>
    <property type="project" value="InterPro"/>
</dbReference>
<dbReference type="SUPFAM" id="SSF88946">
    <property type="entry name" value="Sigma2 domain of RNA polymerase sigma factors"/>
    <property type="match status" value="1"/>
</dbReference>
<comment type="caution">
    <text evidence="2">The sequence shown here is derived from an EMBL/GenBank/DDBJ whole genome shotgun (WGS) entry which is preliminary data.</text>
</comment>
<keyword evidence="2" id="KW-0804">Transcription</keyword>
<protein>
    <submittedName>
        <fullName evidence="2">DNA-directed RNA polymerase sigma-70 factor</fullName>
    </submittedName>
</protein>
<dbReference type="AlphaFoldDB" id="A0AAN4UDT0"/>
<reference evidence="2" key="2">
    <citation type="journal article" date="2020" name="Int. Dairy J.">
        <title>Lactic acid bacterial diversity in Brie cheese focusing on salt concentration and pH of isolation medium and characterisation of halophilic and alkaliphilic lactic acid bacterial isolates.</title>
        <authorList>
            <person name="Unno R."/>
            <person name="Matsutani M."/>
            <person name="Suzuki T."/>
            <person name="Kodama K."/>
            <person name="Matsushita H."/>
            <person name="Yamasato K."/>
            <person name="Koizumi Y."/>
            <person name="Ishikawa M."/>
        </authorList>
    </citation>
    <scope>NUCLEOTIDE SEQUENCE</scope>
    <source>
        <strain evidence="2">7C1</strain>
        <strain evidence="1">8C4</strain>
    </source>
</reference>
<accession>A0AAN4UDT0</accession>
<organism evidence="2 3">
    <name type="scientific">Tetragenococcus koreensis</name>
    <dbReference type="NCBI Taxonomy" id="290335"/>
    <lineage>
        <taxon>Bacteria</taxon>
        <taxon>Bacillati</taxon>
        <taxon>Bacillota</taxon>
        <taxon>Bacilli</taxon>
        <taxon>Lactobacillales</taxon>
        <taxon>Enterococcaceae</taxon>
        <taxon>Tetragenococcus</taxon>
    </lineage>
</organism>
<reference evidence="2" key="1">
    <citation type="submission" date="2019-08" db="EMBL/GenBank/DDBJ databases">
        <authorList>
            <person name="Ishikawa M."/>
            <person name="Suzuki T."/>
            <person name="Matsutani M."/>
        </authorList>
    </citation>
    <scope>NUCLEOTIDE SEQUENCE</scope>
    <source>
        <strain evidence="2">7C1</strain>
        <strain evidence="1">8C4</strain>
    </source>
</reference>
<dbReference type="GO" id="GO:0000428">
    <property type="term" value="C:DNA-directed RNA polymerase complex"/>
    <property type="evidence" value="ECO:0007669"/>
    <property type="project" value="UniProtKB-KW"/>
</dbReference>
<sequence length="187" mass="22113">MDETLIVKARRGNEEALLELFDRYRPVIRSIRARYFLRDFDEQDWFQEALIIFNRCLYEYKGEQETTLGGFFKRSFENEIVSLVRKNCAYKRKSSEGLVSYNQNFFVDNLKERIIQRSYTDDPLEQLIVQETLEESESLLTELESEAFCGFFYGNVTSPSPHKSDVLRSAYDRSKRKITQQLALPDL</sequence>
<dbReference type="Gene3D" id="1.10.1740.10">
    <property type="match status" value="1"/>
</dbReference>
<dbReference type="Proteomes" id="UP000886607">
    <property type="component" value="Unassembled WGS sequence"/>
</dbReference>
<evidence type="ECO:0000313" key="2">
    <source>
        <dbReference type="EMBL" id="GEQ55481.1"/>
    </source>
</evidence>
<keyword evidence="4" id="KW-1185">Reference proteome</keyword>
<proteinExistence type="predicted"/>
<evidence type="ECO:0000313" key="3">
    <source>
        <dbReference type="Proteomes" id="UP000886597"/>
    </source>
</evidence>
<gene>
    <name evidence="1" type="ORF">TK11N_23270</name>
    <name evidence="2" type="ORF">TK2N_23250</name>
</gene>
<dbReference type="EMBL" id="BKBQ01000053">
    <property type="protein sequence ID" value="GEQ55481.1"/>
    <property type="molecule type" value="Genomic_DNA"/>
</dbReference>
<dbReference type="EMBL" id="BKBO01000053">
    <property type="protein sequence ID" value="GEQ50475.1"/>
    <property type="molecule type" value="Genomic_DNA"/>
</dbReference>
<dbReference type="RefSeq" id="WP_124006779.1">
    <property type="nucleotide sequence ID" value="NZ_BJYN01000002.1"/>
</dbReference>
<dbReference type="KEGG" id="tkr:C7K43_10375"/>